<evidence type="ECO:0000256" key="1">
    <source>
        <dbReference type="SAM" id="Phobius"/>
    </source>
</evidence>
<organism evidence="2 3">
    <name type="scientific">Falsibacillus albus</name>
    <dbReference type="NCBI Taxonomy" id="2478915"/>
    <lineage>
        <taxon>Bacteria</taxon>
        <taxon>Bacillati</taxon>
        <taxon>Bacillota</taxon>
        <taxon>Bacilli</taxon>
        <taxon>Bacillales</taxon>
        <taxon>Bacillaceae</taxon>
        <taxon>Falsibacillus</taxon>
    </lineage>
</organism>
<dbReference type="AlphaFoldDB" id="A0A3L7K5E3"/>
<keyword evidence="1" id="KW-1133">Transmembrane helix</keyword>
<accession>A0A3L7K5E3</accession>
<dbReference type="Proteomes" id="UP000276770">
    <property type="component" value="Unassembled WGS sequence"/>
</dbReference>
<keyword evidence="3" id="KW-1185">Reference proteome</keyword>
<feature type="transmembrane region" description="Helical" evidence="1">
    <location>
        <begin position="42"/>
        <end position="64"/>
    </location>
</feature>
<evidence type="ECO:0000313" key="2">
    <source>
        <dbReference type="EMBL" id="RLQ97484.1"/>
    </source>
</evidence>
<name>A0A3L7K5E3_9BACI</name>
<evidence type="ECO:0000313" key="3">
    <source>
        <dbReference type="Proteomes" id="UP000276770"/>
    </source>
</evidence>
<dbReference type="EMBL" id="RCVZ01000002">
    <property type="protein sequence ID" value="RLQ97484.1"/>
    <property type="molecule type" value="Genomic_DNA"/>
</dbReference>
<feature type="transmembrane region" description="Helical" evidence="1">
    <location>
        <begin position="5"/>
        <end position="22"/>
    </location>
</feature>
<sequence>MRKYLLLAGSAMMILLPLYFLYSWNKPRTGALGDGTIAPAAWISLISSIVGGFCFFILGILMLIREKRVQNEREI</sequence>
<protein>
    <submittedName>
        <fullName evidence="2">Uncharacterized protein</fullName>
    </submittedName>
</protein>
<proteinExistence type="predicted"/>
<reference evidence="2 3" key="1">
    <citation type="submission" date="2018-10" db="EMBL/GenBank/DDBJ databases">
        <title>Falsibacillus sp. genome draft.</title>
        <authorList>
            <person name="Shi S."/>
        </authorList>
    </citation>
    <scope>NUCLEOTIDE SEQUENCE [LARGE SCALE GENOMIC DNA]</scope>
    <source>
        <strain evidence="2 3">GY 10110</strain>
    </source>
</reference>
<keyword evidence="1" id="KW-0812">Transmembrane</keyword>
<gene>
    <name evidence="2" type="ORF">D9X91_04855</name>
</gene>
<keyword evidence="1" id="KW-0472">Membrane</keyword>
<comment type="caution">
    <text evidence="2">The sequence shown here is derived from an EMBL/GenBank/DDBJ whole genome shotgun (WGS) entry which is preliminary data.</text>
</comment>
<dbReference type="RefSeq" id="WP_121679434.1">
    <property type="nucleotide sequence ID" value="NZ_RCVZ01000002.1"/>
</dbReference>